<evidence type="ECO:0000313" key="3">
    <source>
        <dbReference type="Proteomes" id="UP000193006"/>
    </source>
</evidence>
<organism evidence="2 3">
    <name type="scientific">Halalkalibacter krulwichiae</name>
    <dbReference type="NCBI Taxonomy" id="199441"/>
    <lineage>
        <taxon>Bacteria</taxon>
        <taxon>Bacillati</taxon>
        <taxon>Bacillota</taxon>
        <taxon>Bacilli</taxon>
        <taxon>Bacillales</taxon>
        <taxon>Bacillaceae</taxon>
        <taxon>Halalkalibacter</taxon>
    </lineage>
</organism>
<accession>A0A1X9MB07</accession>
<feature type="transmembrane region" description="Helical" evidence="1">
    <location>
        <begin position="66"/>
        <end position="86"/>
    </location>
</feature>
<proteinExistence type="predicted"/>
<dbReference type="EMBL" id="CP020814">
    <property type="protein sequence ID" value="ARK30588.1"/>
    <property type="molecule type" value="Genomic_DNA"/>
</dbReference>
<dbReference type="Proteomes" id="UP000193006">
    <property type="component" value="Chromosome"/>
</dbReference>
<name>A0A1X9MB07_9BACI</name>
<reference evidence="2 3" key="1">
    <citation type="submission" date="2017-04" db="EMBL/GenBank/DDBJ databases">
        <title>Bacillus krulwichiae AM31D Genome sequencing and assembly.</title>
        <authorList>
            <person name="Krulwich T.A."/>
            <person name="Anastor L."/>
            <person name="Ehrlich R."/>
            <person name="Ehrlich G.D."/>
            <person name="Janto B."/>
        </authorList>
    </citation>
    <scope>NUCLEOTIDE SEQUENCE [LARGE SCALE GENOMIC DNA]</scope>
    <source>
        <strain evidence="2 3">AM31D</strain>
    </source>
</reference>
<dbReference type="STRING" id="199441.BkAM31D_12525"/>
<evidence type="ECO:0000313" key="2">
    <source>
        <dbReference type="EMBL" id="ARK30588.1"/>
    </source>
</evidence>
<dbReference type="RefSeq" id="WP_066149214.1">
    <property type="nucleotide sequence ID" value="NZ_CP020814.1"/>
</dbReference>
<dbReference type="AlphaFoldDB" id="A0A1X9MB07"/>
<keyword evidence="1" id="KW-1133">Transmembrane helix</keyword>
<keyword evidence="1" id="KW-0812">Transmembrane</keyword>
<sequence length="87" mass="9304">MLVVVALCIISFIIAFFFDLTWINVAFFVGAISLLFSTSGTATEAHLAMKTLGNYVPKNGAKLVELSPLLVGSLSLLVISFLIAVLK</sequence>
<keyword evidence="3" id="KW-1185">Reference proteome</keyword>
<gene>
    <name evidence="2" type="ORF">BkAM31D_12525</name>
</gene>
<dbReference type="KEGG" id="bkw:BkAM31D_12525"/>
<protein>
    <submittedName>
        <fullName evidence="2">Uncharacterized protein</fullName>
    </submittedName>
</protein>
<evidence type="ECO:0000256" key="1">
    <source>
        <dbReference type="SAM" id="Phobius"/>
    </source>
</evidence>
<keyword evidence="1" id="KW-0472">Membrane</keyword>